<evidence type="ECO:0000313" key="3">
    <source>
        <dbReference type="EMBL" id="UPN66617.1"/>
    </source>
</evidence>
<feature type="region of interest" description="Disordered" evidence="1">
    <location>
        <begin position="188"/>
        <end position="268"/>
    </location>
</feature>
<keyword evidence="2" id="KW-0732">Signal</keyword>
<feature type="signal peptide" evidence="2">
    <location>
        <begin position="1"/>
        <end position="17"/>
    </location>
</feature>
<sequence>MFNQVILCFALIANVYSNPLTLLAQMSQGLPFTNSNPAASMMPNPTSIMSNPGGSMLTGTAPMGMNDQMILETFRAGPSVETLCQSRNRMLNPLDAKGHLSDLVGKEISKRSRYLQAFPQLAGAGKWGCAASFYSSRYGHAELGNKFADLIDSTGCDGFTCNPLTGVRKMPPMRNALMNAMLMSTLMGQNMGAPQTPNTQTGSALSPQQPIAQPAQPAQQATQPTQPAVQPTQPPAQPSQPQQPAQPPAQPPVNQGQQTGGLDTSALFSNPDFQRQLMQLVASFQSAPQPQQQTFPGFQMPNFMNGMF</sequence>
<feature type="compositionally biased region" description="Polar residues" evidence="1">
    <location>
        <begin position="188"/>
        <end position="206"/>
    </location>
</feature>
<dbReference type="AlphaFoldDB" id="A0A8U0AWL8"/>
<feature type="compositionally biased region" description="Low complexity" evidence="1">
    <location>
        <begin position="207"/>
        <end position="231"/>
    </location>
</feature>
<accession>A0A8U0AWL8</accession>
<feature type="compositionally biased region" description="Polar residues" evidence="1">
    <location>
        <begin position="253"/>
        <end position="268"/>
    </location>
</feature>
<protein>
    <submittedName>
        <fullName evidence="3">Shell protein 13</fullName>
    </submittedName>
</protein>
<name>A0A8U0AWL8_9GAST</name>
<evidence type="ECO:0000256" key="1">
    <source>
        <dbReference type="SAM" id="MobiDB-lite"/>
    </source>
</evidence>
<feature type="chain" id="PRO_5035800995" evidence="2">
    <location>
        <begin position="18"/>
        <end position="308"/>
    </location>
</feature>
<dbReference type="EMBL" id="MW349952">
    <property type="protein sequence ID" value="UPN66617.1"/>
    <property type="molecule type" value="mRNA"/>
</dbReference>
<reference evidence="3" key="1">
    <citation type="submission" date="2020-12" db="EMBL/GenBank/DDBJ databases">
        <title>The potential for using the shell proteome in gastropod systematics, assessed in patellogastropod limpets.</title>
        <authorList>
            <person name="Colgan D.J."/>
        </authorList>
    </citation>
    <scope>NUCLEOTIDE SEQUENCE</scope>
    <source>
        <strain evidence="3">Pm989</strain>
    </source>
</reference>
<organism evidence="3">
    <name type="scientific">Patelloida mimula</name>
    <dbReference type="NCBI Taxonomy" id="351188"/>
    <lineage>
        <taxon>Eukaryota</taxon>
        <taxon>Metazoa</taxon>
        <taxon>Spiralia</taxon>
        <taxon>Lophotrochozoa</taxon>
        <taxon>Mollusca</taxon>
        <taxon>Gastropoda</taxon>
        <taxon>Patellogastropoda</taxon>
        <taxon>Lottioidea</taxon>
        <taxon>Lottiidae</taxon>
        <taxon>Patelloida</taxon>
    </lineage>
</organism>
<evidence type="ECO:0000256" key="2">
    <source>
        <dbReference type="SAM" id="SignalP"/>
    </source>
</evidence>
<proteinExistence type="evidence at transcript level"/>